<proteinExistence type="predicted"/>
<evidence type="ECO:0000313" key="5">
    <source>
        <dbReference type="Proteomes" id="UP000253204"/>
    </source>
</evidence>
<dbReference type="InterPro" id="IPR011965">
    <property type="entry name" value="PaaX_trns_reg"/>
</dbReference>
<name>A0A368TQK2_9GAMM</name>
<sequence>MSLASDCVAELVCNFQARRPIRAGSLIITVYGDAIVPRGGTVWLGSLYQLLEPIGINERLVRTSVYRLTQDTWLQGEKVGRRSYYSLSNAGRRRFEQAFKRVYHGQQIQWMGKWTLAMLTQLEPGIRQKVRDELEWLGFGSFCPGILAHPTLSRNETIAVLQEMGAAEDTIIMQTEPLTPMVRKPLRLQVRESWNLDDLSQSYKVFLDKFRPLWRALANEDNALSEEECFIARILLIHEYRKVQLRDPQLPDELLPAAWEGRNAFQLCRNIYRAIHQRAESWLDKHLETAEGPLPAPTSSFYQRFGGLD</sequence>
<comment type="caution">
    <text evidence="4">The sequence shown here is derived from an EMBL/GenBank/DDBJ whole genome shotgun (WGS) entry which is preliminary data.</text>
</comment>
<organism evidence="4 5">
    <name type="scientific">Vreelandella rituensis</name>
    <dbReference type="NCBI Taxonomy" id="2282306"/>
    <lineage>
        <taxon>Bacteria</taxon>
        <taxon>Pseudomonadati</taxon>
        <taxon>Pseudomonadota</taxon>
        <taxon>Gammaproteobacteria</taxon>
        <taxon>Oceanospirillales</taxon>
        <taxon>Halomonadaceae</taxon>
        <taxon>Vreelandella</taxon>
    </lineage>
</organism>
<dbReference type="GO" id="GO:0006351">
    <property type="term" value="P:DNA-templated transcription"/>
    <property type="evidence" value="ECO:0007669"/>
    <property type="project" value="InterPro"/>
</dbReference>
<dbReference type="NCBIfam" id="TIGR02277">
    <property type="entry name" value="PaaX_trns_reg"/>
    <property type="match status" value="1"/>
</dbReference>
<dbReference type="OrthoDB" id="2270427at2"/>
<protein>
    <submittedName>
        <fullName evidence="4">Phenylacetic acid degradation operon negative regulatory protein PaaX</fullName>
    </submittedName>
</protein>
<dbReference type="Pfam" id="PF07848">
    <property type="entry name" value="PaaX"/>
    <property type="match status" value="1"/>
</dbReference>
<evidence type="ECO:0000259" key="3">
    <source>
        <dbReference type="Pfam" id="PF20803"/>
    </source>
</evidence>
<evidence type="ECO:0000259" key="2">
    <source>
        <dbReference type="Pfam" id="PF08223"/>
    </source>
</evidence>
<dbReference type="PANTHER" id="PTHR30319">
    <property type="entry name" value="PHENYLACETIC ACID REGULATOR-RELATED TRANSCRIPTIONAL REPRESSOR"/>
    <property type="match status" value="1"/>
</dbReference>
<evidence type="ECO:0000259" key="1">
    <source>
        <dbReference type="Pfam" id="PF07848"/>
    </source>
</evidence>
<dbReference type="InterPro" id="IPR048846">
    <property type="entry name" value="PaaX-like_central"/>
</dbReference>
<accession>A0A368TQK2</accession>
<gene>
    <name evidence="4" type="primary">paaX</name>
    <name evidence="4" type="ORF">DU506_17595</name>
</gene>
<dbReference type="Pfam" id="PF20803">
    <property type="entry name" value="PaaX_M"/>
    <property type="match status" value="1"/>
</dbReference>
<feature type="domain" description="Transcriptional repressor PaaX-like C-terminal" evidence="2">
    <location>
        <begin position="194"/>
        <end position="284"/>
    </location>
</feature>
<dbReference type="InterPro" id="IPR036388">
    <property type="entry name" value="WH-like_DNA-bd_sf"/>
</dbReference>
<dbReference type="Gene3D" id="1.20.58.1460">
    <property type="match status" value="1"/>
</dbReference>
<dbReference type="RefSeq" id="WP_114488204.1">
    <property type="nucleotide sequence ID" value="NZ_CBCSHM010000060.1"/>
</dbReference>
<dbReference type="Proteomes" id="UP000253204">
    <property type="component" value="Unassembled WGS sequence"/>
</dbReference>
<feature type="domain" description="Transcriptional repressor PaaX-like N-terminal" evidence="1">
    <location>
        <begin position="22"/>
        <end position="91"/>
    </location>
</feature>
<dbReference type="Gene3D" id="1.10.10.10">
    <property type="entry name" value="Winged helix-like DNA-binding domain superfamily/Winged helix DNA-binding domain"/>
    <property type="match status" value="1"/>
</dbReference>
<dbReference type="PIRSF" id="PIRSF020623">
    <property type="entry name" value="PaaX"/>
    <property type="match status" value="1"/>
</dbReference>
<reference evidence="4 5" key="1">
    <citation type="submission" date="2018-07" db="EMBL/GenBank/DDBJ databases">
        <title>Halomonas rutogse sp. nov., isolated from Lake TangqianCo on Tibetan Plateau.</title>
        <authorList>
            <person name="Lu H."/>
            <person name="Xing P."/>
            <person name="Wu Q."/>
        </authorList>
    </citation>
    <scope>NUCLEOTIDE SEQUENCE [LARGE SCALE GENOMIC DNA]</scope>
    <source>
        <strain evidence="4 5">TQ8S</strain>
    </source>
</reference>
<dbReference type="AlphaFoldDB" id="A0A368TQK2"/>
<dbReference type="Pfam" id="PF08223">
    <property type="entry name" value="PaaX_C"/>
    <property type="match status" value="1"/>
</dbReference>
<evidence type="ECO:0000313" key="4">
    <source>
        <dbReference type="EMBL" id="RCV86880.1"/>
    </source>
</evidence>
<feature type="domain" description="Transcriptional repressor PaaX-like central Cas2-like" evidence="3">
    <location>
        <begin position="109"/>
        <end position="177"/>
    </location>
</feature>
<dbReference type="EMBL" id="QPIJ01000058">
    <property type="protein sequence ID" value="RCV86880.1"/>
    <property type="molecule type" value="Genomic_DNA"/>
</dbReference>
<dbReference type="InterPro" id="IPR013225">
    <property type="entry name" value="PaaX_C"/>
</dbReference>
<dbReference type="SUPFAM" id="SSF46785">
    <property type="entry name" value="Winged helix' DNA-binding domain"/>
    <property type="match status" value="1"/>
</dbReference>
<dbReference type="InterPro" id="IPR012906">
    <property type="entry name" value="PaaX-like_N"/>
</dbReference>
<dbReference type="InterPro" id="IPR036390">
    <property type="entry name" value="WH_DNA-bd_sf"/>
</dbReference>
<keyword evidence="5" id="KW-1185">Reference proteome</keyword>
<dbReference type="PANTHER" id="PTHR30319:SF1">
    <property type="entry name" value="TRANSCRIPTIONAL REPRESSOR PAAX"/>
    <property type="match status" value="1"/>
</dbReference>